<evidence type="ECO:0000313" key="3">
    <source>
        <dbReference type="EMBL" id="KAF2163541.1"/>
    </source>
</evidence>
<reference evidence="3" key="1">
    <citation type="journal article" date="2020" name="Stud. Mycol.">
        <title>101 Dothideomycetes genomes: a test case for predicting lifestyles and emergence of pathogens.</title>
        <authorList>
            <person name="Haridas S."/>
            <person name="Albert R."/>
            <person name="Binder M."/>
            <person name="Bloem J."/>
            <person name="Labutti K."/>
            <person name="Salamov A."/>
            <person name="Andreopoulos B."/>
            <person name="Baker S."/>
            <person name="Barry K."/>
            <person name="Bills G."/>
            <person name="Bluhm B."/>
            <person name="Cannon C."/>
            <person name="Castanera R."/>
            <person name="Culley D."/>
            <person name="Daum C."/>
            <person name="Ezra D."/>
            <person name="Gonzalez J."/>
            <person name="Henrissat B."/>
            <person name="Kuo A."/>
            <person name="Liang C."/>
            <person name="Lipzen A."/>
            <person name="Lutzoni F."/>
            <person name="Magnuson J."/>
            <person name="Mondo S."/>
            <person name="Nolan M."/>
            <person name="Ohm R."/>
            <person name="Pangilinan J."/>
            <person name="Park H.-J."/>
            <person name="Ramirez L."/>
            <person name="Alfaro M."/>
            <person name="Sun H."/>
            <person name="Tritt A."/>
            <person name="Yoshinaga Y."/>
            <person name="Zwiers L.-H."/>
            <person name="Turgeon B."/>
            <person name="Goodwin S."/>
            <person name="Spatafora J."/>
            <person name="Crous P."/>
            <person name="Grigoriev I."/>
        </authorList>
    </citation>
    <scope>NUCLEOTIDE SEQUENCE</scope>
    <source>
        <strain evidence="3">ATCC 36951</strain>
    </source>
</reference>
<evidence type="ECO:0000313" key="4">
    <source>
        <dbReference type="Proteomes" id="UP000799537"/>
    </source>
</evidence>
<dbReference type="EMBL" id="ML993608">
    <property type="protein sequence ID" value="KAF2163541.1"/>
    <property type="molecule type" value="Genomic_DNA"/>
</dbReference>
<evidence type="ECO:0000256" key="1">
    <source>
        <dbReference type="SAM" id="MobiDB-lite"/>
    </source>
</evidence>
<protein>
    <submittedName>
        <fullName evidence="3">Uncharacterized protein</fullName>
    </submittedName>
</protein>
<dbReference type="Proteomes" id="UP000799537">
    <property type="component" value="Unassembled WGS sequence"/>
</dbReference>
<keyword evidence="2" id="KW-0812">Transmembrane</keyword>
<dbReference type="RefSeq" id="XP_033664430.1">
    <property type="nucleotide sequence ID" value="XM_033813625.1"/>
</dbReference>
<sequence length="486" mass="52135">MSNLETSASEVNAKPSCLFAPSLSSLLLSQLTEACSNVTSSTLPPPPPTSTHLQQPHQRPPYRPPLHLWPSILPETLCKPAKYTNLTSDPGRHYLKSVAMMIAGALCLMGILSLAFGQLTTASDPAVIVIEKRNPDLKSAYYNTTVIVPVDRPFDSPVTIVDPKLLFHFYLLSTGPVSCSPLFDTVPATPFPTIVGQSFNHYSPVAPPQAAADLNEARLRFWCTEKLSVKTPARPRGLPYADVNLEKTEINGTVFNETHTLQIGVVGVSSYPANLPSEGVSQLILTNIWGVDPSTVTCTPTWTSTNGTLLGRPFGIDESSGRPSDEQGSIGAKFSLVCTTPEAPGSNIRQTLAVQDPAMSVATDPKIATVLQEPLDGELQGTNISYTVPIQQRAKIPSIGSSRFYLSNTTGIDVNAVTCTTTFEQGSVRQDGGEFSLTVSNWSPSFVSSSALADVIILCEDHLAHGIPGVARDSGEEHARINRRNV</sequence>
<proteinExistence type="predicted"/>
<evidence type="ECO:0000256" key="2">
    <source>
        <dbReference type="SAM" id="Phobius"/>
    </source>
</evidence>
<feature type="transmembrane region" description="Helical" evidence="2">
    <location>
        <begin position="98"/>
        <end position="117"/>
    </location>
</feature>
<feature type="region of interest" description="Disordered" evidence="1">
    <location>
        <begin position="37"/>
        <end position="60"/>
    </location>
</feature>
<dbReference type="GeneID" id="54566897"/>
<dbReference type="AlphaFoldDB" id="A0A6A6C928"/>
<keyword evidence="2" id="KW-1133">Transmembrane helix</keyword>
<name>A0A6A6C928_ZASCE</name>
<accession>A0A6A6C928</accession>
<gene>
    <name evidence="3" type="ORF">M409DRAFT_57428</name>
</gene>
<keyword evidence="2" id="KW-0472">Membrane</keyword>
<keyword evidence="4" id="KW-1185">Reference proteome</keyword>
<organism evidence="3 4">
    <name type="scientific">Zasmidium cellare ATCC 36951</name>
    <dbReference type="NCBI Taxonomy" id="1080233"/>
    <lineage>
        <taxon>Eukaryota</taxon>
        <taxon>Fungi</taxon>
        <taxon>Dikarya</taxon>
        <taxon>Ascomycota</taxon>
        <taxon>Pezizomycotina</taxon>
        <taxon>Dothideomycetes</taxon>
        <taxon>Dothideomycetidae</taxon>
        <taxon>Mycosphaerellales</taxon>
        <taxon>Mycosphaerellaceae</taxon>
        <taxon>Zasmidium</taxon>
    </lineage>
</organism>